<keyword evidence="2" id="KW-0597">Phosphoprotein</keyword>
<comment type="caution">
    <text evidence="9">The sequence shown here is derived from an EMBL/GenBank/DDBJ whole genome shotgun (WGS) entry which is preliminary data.</text>
</comment>
<dbReference type="PROSITE" id="PS51100">
    <property type="entry name" value="PTS_EIIB_TYPE_3"/>
    <property type="match status" value="1"/>
</dbReference>
<evidence type="ECO:0000256" key="4">
    <source>
        <dbReference type="ARBA" id="ARBA00022679"/>
    </source>
</evidence>
<keyword evidence="6" id="KW-0418">Kinase</keyword>
<gene>
    <name evidence="9" type="ORF">CIAN88_04780</name>
</gene>
<name>A0A099IB49_CLOIN</name>
<evidence type="ECO:0000256" key="1">
    <source>
        <dbReference type="ARBA" id="ARBA00022448"/>
    </source>
</evidence>
<evidence type="ECO:0000256" key="5">
    <source>
        <dbReference type="ARBA" id="ARBA00022683"/>
    </source>
</evidence>
<reference evidence="9 10" key="1">
    <citation type="submission" date="2014-08" db="EMBL/GenBank/DDBJ databases">
        <title>Clostridium innocuum, an unnegligible vancomycin-resistant pathogen causing extra-intestinal infections.</title>
        <authorList>
            <person name="Feng Y."/>
            <person name="Chiu C.-H."/>
        </authorList>
    </citation>
    <scope>NUCLEOTIDE SEQUENCE [LARGE SCALE GENOMIC DNA]</scope>
    <source>
        <strain evidence="9 10">AN88</strain>
    </source>
</reference>
<dbReference type="SUPFAM" id="SSF52794">
    <property type="entry name" value="PTS system IIB component-like"/>
    <property type="match status" value="1"/>
</dbReference>
<keyword evidence="5" id="KW-0598">Phosphotransferase system</keyword>
<dbReference type="InterPro" id="IPR051819">
    <property type="entry name" value="PTS_sugar-specific_EIIB"/>
</dbReference>
<keyword evidence="3" id="KW-0762">Sugar transport</keyword>
<evidence type="ECO:0000256" key="7">
    <source>
        <dbReference type="PROSITE-ProRule" id="PRU00423"/>
    </source>
</evidence>
<dbReference type="EMBL" id="JQIF01000020">
    <property type="protein sequence ID" value="KGJ54178.1"/>
    <property type="molecule type" value="Genomic_DNA"/>
</dbReference>
<dbReference type="GO" id="GO:0016301">
    <property type="term" value="F:kinase activity"/>
    <property type="evidence" value="ECO:0007669"/>
    <property type="project" value="UniProtKB-KW"/>
</dbReference>
<evidence type="ECO:0000256" key="2">
    <source>
        <dbReference type="ARBA" id="ARBA00022553"/>
    </source>
</evidence>
<evidence type="ECO:0000256" key="3">
    <source>
        <dbReference type="ARBA" id="ARBA00022597"/>
    </source>
</evidence>
<dbReference type="RefSeq" id="WP_044904364.1">
    <property type="nucleotide sequence ID" value="NZ_BAABYY010000003.1"/>
</dbReference>
<dbReference type="PANTHER" id="PTHR34581">
    <property type="entry name" value="PTS SYSTEM N,N'-DIACETYLCHITOBIOSE-SPECIFIC EIIB COMPONENT"/>
    <property type="match status" value="1"/>
</dbReference>
<dbReference type="InterPro" id="IPR003501">
    <property type="entry name" value="PTS_EIIB_2/3"/>
</dbReference>
<dbReference type="AlphaFoldDB" id="A0A099IB49"/>
<feature type="modified residue" description="Phosphocysteine; by EIIA" evidence="7">
    <location>
        <position position="7"/>
    </location>
</feature>
<dbReference type="PANTHER" id="PTHR34581:SF2">
    <property type="entry name" value="PTS SYSTEM N,N'-DIACETYLCHITOBIOSE-SPECIFIC EIIB COMPONENT"/>
    <property type="match status" value="1"/>
</dbReference>
<dbReference type="Gene3D" id="3.40.50.2300">
    <property type="match status" value="1"/>
</dbReference>
<evidence type="ECO:0000259" key="8">
    <source>
        <dbReference type="PROSITE" id="PS51100"/>
    </source>
</evidence>
<feature type="domain" description="PTS EIIB type-3" evidence="8">
    <location>
        <begin position="1"/>
        <end position="101"/>
    </location>
</feature>
<evidence type="ECO:0000313" key="10">
    <source>
        <dbReference type="Proteomes" id="UP000030008"/>
    </source>
</evidence>
<sequence length="101" mass="10913">MKILLVCAGGLSSSIVMKKVRKYGEEIGEDIVIEAVGVADCEEEAQKGYDCVLTAPQVRNRFKELQKMVSIPIEAMAPQDYAIGNAKNIVALAKKISAGKE</sequence>
<accession>A0A099IB49</accession>
<dbReference type="InterPro" id="IPR036095">
    <property type="entry name" value="PTS_EIIB-like_sf"/>
</dbReference>
<organism evidence="9 10">
    <name type="scientific">Clostridium innocuum</name>
    <dbReference type="NCBI Taxonomy" id="1522"/>
    <lineage>
        <taxon>Bacteria</taxon>
        <taxon>Bacillati</taxon>
        <taxon>Bacillota</taxon>
        <taxon>Clostridia</taxon>
        <taxon>Eubacteriales</taxon>
        <taxon>Clostridiaceae</taxon>
        <taxon>Clostridium</taxon>
    </lineage>
</organism>
<evidence type="ECO:0000313" key="9">
    <source>
        <dbReference type="EMBL" id="KGJ54178.1"/>
    </source>
</evidence>
<dbReference type="Pfam" id="PF02302">
    <property type="entry name" value="PTS_IIB"/>
    <property type="match status" value="1"/>
</dbReference>
<evidence type="ECO:0000256" key="6">
    <source>
        <dbReference type="ARBA" id="ARBA00022777"/>
    </source>
</evidence>
<dbReference type="Proteomes" id="UP000030008">
    <property type="component" value="Unassembled WGS sequence"/>
</dbReference>
<proteinExistence type="predicted"/>
<protein>
    <recommendedName>
        <fullName evidence="8">PTS EIIB type-3 domain-containing protein</fullName>
    </recommendedName>
</protein>
<dbReference type="GO" id="GO:0008982">
    <property type="term" value="F:protein-N(PI)-phosphohistidine-sugar phosphotransferase activity"/>
    <property type="evidence" value="ECO:0007669"/>
    <property type="project" value="InterPro"/>
</dbReference>
<dbReference type="GO" id="GO:0009401">
    <property type="term" value="P:phosphoenolpyruvate-dependent sugar phosphotransferase system"/>
    <property type="evidence" value="ECO:0007669"/>
    <property type="project" value="UniProtKB-KW"/>
</dbReference>
<keyword evidence="4" id="KW-0808">Transferase</keyword>
<keyword evidence="1" id="KW-0813">Transport</keyword>
<dbReference type="InterPro" id="IPR013012">
    <property type="entry name" value="PTS_EIIB_3"/>
</dbReference>